<evidence type="ECO:0000256" key="1">
    <source>
        <dbReference type="SAM" id="Phobius"/>
    </source>
</evidence>
<keyword evidence="3" id="KW-1185">Reference proteome</keyword>
<accession>A0A8J8SZC7</accession>
<keyword evidence="1" id="KW-0472">Membrane</keyword>
<dbReference type="GO" id="GO:0016020">
    <property type="term" value="C:membrane"/>
    <property type="evidence" value="ECO:0007669"/>
    <property type="project" value="InterPro"/>
</dbReference>
<dbReference type="EMBL" id="RRYP01014031">
    <property type="protein sequence ID" value="TNV76190.1"/>
    <property type="molecule type" value="Genomic_DNA"/>
</dbReference>
<dbReference type="InterPro" id="IPR004316">
    <property type="entry name" value="SWEET_rpt"/>
</dbReference>
<dbReference type="AlphaFoldDB" id="A0A8J8SZC7"/>
<evidence type="ECO:0000313" key="3">
    <source>
        <dbReference type="Proteomes" id="UP000785679"/>
    </source>
</evidence>
<feature type="transmembrane region" description="Helical" evidence="1">
    <location>
        <begin position="74"/>
        <end position="92"/>
    </location>
</feature>
<evidence type="ECO:0008006" key="4">
    <source>
        <dbReference type="Google" id="ProtNLM"/>
    </source>
</evidence>
<feature type="transmembrane region" description="Helical" evidence="1">
    <location>
        <begin position="12"/>
        <end position="30"/>
    </location>
</feature>
<gene>
    <name evidence="2" type="ORF">FGO68_gene11810</name>
</gene>
<organism evidence="2 3">
    <name type="scientific">Halteria grandinella</name>
    <dbReference type="NCBI Taxonomy" id="5974"/>
    <lineage>
        <taxon>Eukaryota</taxon>
        <taxon>Sar</taxon>
        <taxon>Alveolata</taxon>
        <taxon>Ciliophora</taxon>
        <taxon>Intramacronucleata</taxon>
        <taxon>Spirotrichea</taxon>
        <taxon>Stichotrichia</taxon>
        <taxon>Sporadotrichida</taxon>
        <taxon>Halteriidae</taxon>
        <taxon>Halteria</taxon>
    </lineage>
</organism>
<feature type="transmembrane region" description="Helical" evidence="1">
    <location>
        <begin position="42"/>
        <end position="62"/>
    </location>
</feature>
<sequence>MIITILVDILPKIGLIIGFFFSILPFPLLYRAIVKGDQREIISLSIPATILGLCCTSAVYAYCHQKALSDCVTSSYMGFASSGLTLLTVYSLRGDFRTLLMILSLQFALVYSVNHIFKIEVTQALTLILNTLACVVGPLDTLDNLMRTRDINYMNFTMHFLALINGFIWTSYHYLNHTTSLALANALGIVCEFFLFTGCLTVTQALSPNHPVSLLTNTFLEVMFRMPKKMLQTGEVVPVKRFEEELGAKQYREKIE</sequence>
<keyword evidence="1" id="KW-0812">Transmembrane</keyword>
<comment type="caution">
    <text evidence="2">The sequence shown here is derived from an EMBL/GenBank/DDBJ whole genome shotgun (WGS) entry which is preliminary data.</text>
</comment>
<feature type="transmembrane region" description="Helical" evidence="1">
    <location>
        <begin position="181"/>
        <end position="203"/>
    </location>
</feature>
<dbReference type="Pfam" id="PF03083">
    <property type="entry name" value="MtN3_slv"/>
    <property type="match status" value="1"/>
</dbReference>
<dbReference type="Gene3D" id="1.20.1280.290">
    <property type="match status" value="1"/>
</dbReference>
<keyword evidence="1" id="KW-1133">Transmembrane helix</keyword>
<feature type="transmembrane region" description="Helical" evidence="1">
    <location>
        <begin position="154"/>
        <end position="175"/>
    </location>
</feature>
<evidence type="ECO:0000313" key="2">
    <source>
        <dbReference type="EMBL" id="TNV76190.1"/>
    </source>
</evidence>
<dbReference type="Proteomes" id="UP000785679">
    <property type="component" value="Unassembled WGS sequence"/>
</dbReference>
<reference evidence="2" key="1">
    <citation type="submission" date="2019-06" db="EMBL/GenBank/DDBJ databases">
        <authorList>
            <person name="Zheng W."/>
        </authorList>
    </citation>
    <scope>NUCLEOTIDE SEQUENCE</scope>
    <source>
        <strain evidence="2">QDHG01</strain>
    </source>
</reference>
<dbReference type="OrthoDB" id="409725at2759"/>
<protein>
    <recommendedName>
        <fullName evidence="4">Bidirectional sugar transporter SWEET</fullName>
    </recommendedName>
</protein>
<name>A0A8J8SZC7_HALGN</name>
<proteinExistence type="predicted"/>